<dbReference type="GO" id="GO:1904680">
    <property type="term" value="F:peptide transmembrane transporter activity"/>
    <property type="evidence" value="ECO:0007669"/>
    <property type="project" value="TreeGrafter"/>
</dbReference>
<reference evidence="6 7" key="1">
    <citation type="submission" date="2018-07" db="EMBL/GenBank/DDBJ databases">
        <title>Bacillus sp. YLB-04 draft genome sequence.</title>
        <authorList>
            <person name="Yu L."/>
            <person name="Tang X."/>
        </authorList>
    </citation>
    <scope>NUCLEOTIDE SEQUENCE [LARGE SCALE GENOMIC DNA]</scope>
    <source>
        <strain evidence="6 7">YLB-04</strain>
    </source>
</reference>
<evidence type="ECO:0000313" key="6">
    <source>
        <dbReference type="EMBL" id="RDU36668.1"/>
    </source>
</evidence>
<dbReference type="GO" id="GO:0015833">
    <property type="term" value="P:peptide transport"/>
    <property type="evidence" value="ECO:0007669"/>
    <property type="project" value="TreeGrafter"/>
</dbReference>
<keyword evidence="7" id="KW-1185">Reference proteome</keyword>
<comment type="caution">
    <text evidence="6">The sequence shown here is derived from an EMBL/GenBank/DDBJ whole genome shotgun (WGS) entry which is preliminary data.</text>
</comment>
<feature type="chain" id="PRO_5017677896" evidence="4">
    <location>
        <begin position="27"/>
        <end position="525"/>
    </location>
</feature>
<dbReference type="SUPFAM" id="SSF53850">
    <property type="entry name" value="Periplasmic binding protein-like II"/>
    <property type="match status" value="1"/>
</dbReference>
<feature type="domain" description="Solute-binding protein family 5" evidence="5">
    <location>
        <begin position="91"/>
        <end position="443"/>
    </location>
</feature>
<dbReference type="EMBL" id="QNQT01000004">
    <property type="protein sequence ID" value="RDU36668.1"/>
    <property type="molecule type" value="Genomic_DNA"/>
</dbReference>
<dbReference type="OrthoDB" id="9796817at2"/>
<sequence length="525" mass="58628">MGKKRRTVKKGMLLVLIGLMLVIASACSTKPTSSNVGVAKKGEEKQGATLTVVRLSDATKLDPHFITDIPSANIIYQKVYQGLVVPDKDFKIQPLLAKEWTVVNDTTWEFKLRDDVTFHDGAPFNAEAVKATFDRLLDPNTGSPQREKFSMITEVKVIDEYTVQLLLAYPYAPLLSILASQEGSILSPKAIAENPEGLADHPVGTGPFVFEEWKSGQEISLKKNENYWGKKPTIERVVFKVVPEDATRLAMIETGEAHINDQVPVTEIERIEASDKMDLYRTEGLAVEYVGFNTKKKPLDDVKVRKAISHAIEREAIIKGVYNNVGTLANVAMSPKVNGHSDKVQPYDYDLNEAKKLLKEAGYGNGLKISLLTSDRKERINMAEVIQSQLKGIGVTVDIQVMEYGAYIEMANKGEHDLFIGGWGNATGDGDYNQYNLFHSASQGPAGNHFYYSNPEVDEMIEAARKETDEAKRLDLYEKVMQKEIDDAVYIPIRNYEHMAVHSKKVSGYWLNAANYLMIDDVVIK</sequence>
<evidence type="ECO:0000256" key="1">
    <source>
        <dbReference type="ARBA" id="ARBA00005695"/>
    </source>
</evidence>
<protein>
    <submittedName>
        <fullName evidence="6">Glutathione ABC transporter substrate-binding protein</fullName>
    </submittedName>
</protein>
<dbReference type="PANTHER" id="PTHR30290:SF9">
    <property type="entry name" value="OLIGOPEPTIDE-BINDING PROTEIN APPA"/>
    <property type="match status" value="1"/>
</dbReference>
<dbReference type="GO" id="GO:0042597">
    <property type="term" value="C:periplasmic space"/>
    <property type="evidence" value="ECO:0007669"/>
    <property type="project" value="UniProtKB-ARBA"/>
</dbReference>
<evidence type="ECO:0000313" key="7">
    <source>
        <dbReference type="Proteomes" id="UP000257144"/>
    </source>
</evidence>
<dbReference type="PANTHER" id="PTHR30290">
    <property type="entry name" value="PERIPLASMIC BINDING COMPONENT OF ABC TRANSPORTER"/>
    <property type="match status" value="1"/>
</dbReference>
<dbReference type="Gene3D" id="3.10.105.10">
    <property type="entry name" value="Dipeptide-binding Protein, Domain 3"/>
    <property type="match status" value="1"/>
</dbReference>
<dbReference type="Gene3D" id="3.90.76.10">
    <property type="entry name" value="Dipeptide-binding Protein, Domain 1"/>
    <property type="match status" value="1"/>
</dbReference>
<dbReference type="GO" id="GO:0043190">
    <property type="term" value="C:ATP-binding cassette (ABC) transporter complex"/>
    <property type="evidence" value="ECO:0007669"/>
    <property type="project" value="InterPro"/>
</dbReference>
<evidence type="ECO:0000259" key="5">
    <source>
        <dbReference type="Pfam" id="PF00496"/>
    </source>
</evidence>
<feature type="signal peptide" evidence="4">
    <location>
        <begin position="1"/>
        <end position="26"/>
    </location>
</feature>
<keyword evidence="2" id="KW-0813">Transport</keyword>
<comment type="similarity">
    <text evidence="1">Belongs to the bacterial solute-binding protein 5 family.</text>
</comment>
<dbReference type="PROSITE" id="PS51257">
    <property type="entry name" value="PROKAR_LIPOPROTEIN"/>
    <property type="match status" value="1"/>
</dbReference>
<accession>A0A3D8GQF5</accession>
<dbReference type="Pfam" id="PF00496">
    <property type="entry name" value="SBP_bac_5"/>
    <property type="match status" value="1"/>
</dbReference>
<dbReference type="PIRSF" id="PIRSF002741">
    <property type="entry name" value="MppA"/>
    <property type="match status" value="1"/>
</dbReference>
<dbReference type="InterPro" id="IPR030678">
    <property type="entry name" value="Peptide/Ni-bd"/>
</dbReference>
<name>A0A3D8GQF5_9BACI</name>
<dbReference type="RefSeq" id="WP_115452140.1">
    <property type="nucleotide sequence ID" value="NZ_QNQT01000004.1"/>
</dbReference>
<dbReference type="CDD" id="cd08499">
    <property type="entry name" value="PBP2_Ylib_like"/>
    <property type="match status" value="1"/>
</dbReference>
<evidence type="ECO:0000256" key="4">
    <source>
        <dbReference type="SAM" id="SignalP"/>
    </source>
</evidence>
<proteinExistence type="inferred from homology"/>
<evidence type="ECO:0000256" key="2">
    <source>
        <dbReference type="ARBA" id="ARBA00022448"/>
    </source>
</evidence>
<keyword evidence="3 4" id="KW-0732">Signal</keyword>
<gene>
    <name evidence="6" type="ORF">DRW41_11460</name>
</gene>
<dbReference type="AlphaFoldDB" id="A0A3D8GQF5"/>
<organism evidence="6 7">
    <name type="scientific">Neobacillus piezotolerans</name>
    <dbReference type="NCBI Taxonomy" id="2259171"/>
    <lineage>
        <taxon>Bacteria</taxon>
        <taxon>Bacillati</taxon>
        <taxon>Bacillota</taxon>
        <taxon>Bacilli</taxon>
        <taxon>Bacillales</taxon>
        <taxon>Bacillaceae</taxon>
        <taxon>Neobacillus</taxon>
    </lineage>
</organism>
<dbReference type="InterPro" id="IPR039424">
    <property type="entry name" value="SBP_5"/>
</dbReference>
<dbReference type="Gene3D" id="3.40.190.10">
    <property type="entry name" value="Periplasmic binding protein-like II"/>
    <property type="match status" value="1"/>
</dbReference>
<dbReference type="Proteomes" id="UP000257144">
    <property type="component" value="Unassembled WGS sequence"/>
</dbReference>
<dbReference type="InterPro" id="IPR000914">
    <property type="entry name" value="SBP_5_dom"/>
</dbReference>
<evidence type="ECO:0000256" key="3">
    <source>
        <dbReference type="ARBA" id="ARBA00022729"/>
    </source>
</evidence>